<evidence type="ECO:0000256" key="2">
    <source>
        <dbReference type="ARBA" id="ARBA00006692"/>
    </source>
</evidence>
<evidence type="ECO:0000256" key="6">
    <source>
        <dbReference type="ARBA" id="ARBA00022741"/>
    </source>
</evidence>
<dbReference type="PANTHER" id="PTHR24342">
    <property type="entry name" value="SERINE/THREONINE-PROTEIN KINASE 17"/>
    <property type="match status" value="1"/>
</dbReference>
<dbReference type="InterPro" id="IPR011993">
    <property type="entry name" value="PH-like_dom_sf"/>
</dbReference>
<dbReference type="GO" id="GO:0005524">
    <property type="term" value="F:ATP binding"/>
    <property type="evidence" value="ECO:0007669"/>
    <property type="project" value="UniProtKB-KW"/>
</dbReference>
<sequence>MKMFISQQLNFLDSSYRIPVNVLNQKELIFRNIKDIVLLHECVLPGLRECATDDDVAMHLIKHREDFEKYLHYMVGQAQAEACIADKAIQQFFKLPEAGKLDGAVMDVLTFLQQPVERIQTYQALLKLQELIKNKAKSGQSCYLLEDAFSLVSCLPWRSDNLHKVSLIENYPAPLIALGEPGSFTVLEETPEIKTTSRGHQRQVFLFRECIVLCKLKKDTSMNRDTYTFKNKMKLNDVEIKETVGGDERSWGLWHEHRGSIRRYTLQGSSTLLKLSWLKDLKELQQRSSLPTNPPVFDSLLSDCTSKMGQTIKLTCKVSGSPKPEISWLKGLPLEDDPRHIITADRSGSCSLILDSLTAEDSGEYACYATSFMGRAGTLAKVVVQPPRFVSRLESACLIEGEDIQFSCSTFTTPLPRIWLKDGKELTDQQKYLIMNDARSGILSLTVVRATEADIGQYECELWNELGGVKCKAGLCGWSAAFVKKWLQADFNPTSIARMLFPPESPEPPSIQIPIEDLFVEPGHPSTFTAIITGRPAPKIKWYKDEEELAANENVRMGQHGARCSLTIVCTEGEDSGMYACFAHNNSGYASCQAELTVEEEVELGKRRKLFSVYDVHDEIGGTFGVVKRVVHRRTAEVFAAKFLPLRSSTRTRAFQERDLLSRLAHPRVACLLDFFCTRRTLVLITECCSHGLLDHLLLKGSVSEKEIQSFIQQILEGVGHIHSMNILHLDIKPENILMVYPPRDEIKICDFGFCQEIDTSRHQYSMFGTPEFVAPEIVHQEPVTVATDILVCRCPFVGETDRATLLRVGEGTLNWAAPDVMYRSPEAKNFLHTLLQPDPRKRPSAFECLGHDWIQDEHAGEDTDEINTRSLKAFISKRKWQRSLTCIGSVLTLRPIPELLDAPLRETAVTVPREPQEHSSTSPSSGSSSEYDEADSWDFFQHCSQTEEEEETEEDYDPLMERAQIPDPFPSFHRDGEEEGDLTLGEEEDGEIVGRRTVLERSMSRQSVASSEVSCQRTPQRERRSSKDSSPSLYLSDGDEGSGSDGGRIPRGSVIRSTFYSNSHQLSPLSARHMTLRDKFQAKKQERGRKPLRRSFSGRLNEPLIEYVEDEMETSRGQRRASVQTAIQKSCSFDSGVGFAHANAPPHRRSRSLDEYSRRSPTSPKRANAGEEEGSQSLKEDFTDDEVAGTNLLTIPNSQRAKRRPIVKGSAPAPPERRRSSSLESPKRRSSKLLPSFKIPAFKKKAEWTVLSEDVADSCYVVEDLPRGASYVFRVGRVTKTGAGPLSDASAPVVMATDPEIHIPLIQAESLGSKVIGSEQAAHKNYNFLSEINGRFSVVTLCRNAETSQVFAAKITPYQAEQRQLVLREYQLLRRLHHPHLVQLHCAFITSGYLVLVEELCPGKELLYSLAADLYTETQVAELLVQILSAVDYLHGRRVVHLDLKSDNMLVDDCNHLKVVDFGSAQSFTPGQPLNIEHIQGFSDSRYIILPKAPEILEGQGVGPETDIWAVGVLSFILSADSPFHAEHSWDHDRNIRKGKIQFGRCYPGLSEGALNFMKSSLNNKSGRPTAAESLQNPWLRAHRAPHKARHSKVCFSTDKLKAYLKQKEEKRDQVRTKLQGP</sequence>
<dbReference type="InterPro" id="IPR013106">
    <property type="entry name" value="Ig_V-set"/>
</dbReference>
<feature type="domain" description="Protein kinase" evidence="13">
    <location>
        <begin position="613"/>
        <end position="855"/>
    </location>
</feature>
<keyword evidence="9" id="KW-1015">Disulfide bond</keyword>
<dbReference type="SUPFAM" id="SSF50729">
    <property type="entry name" value="PH domain-like"/>
    <property type="match status" value="1"/>
</dbReference>
<evidence type="ECO:0000259" key="12">
    <source>
        <dbReference type="PROSITE" id="PS50010"/>
    </source>
</evidence>
<dbReference type="InterPro" id="IPR003598">
    <property type="entry name" value="Ig_sub2"/>
</dbReference>
<keyword evidence="7" id="KW-0418">Kinase</keyword>
<dbReference type="FunFam" id="2.60.40.10:FF:000032">
    <property type="entry name" value="palladin isoform X1"/>
    <property type="match status" value="2"/>
</dbReference>
<dbReference type="STRING" id="303518.ENSPNYP00000008417"/>
<evidence type="ECO:0000313" key="15">
    <source>
        <dbReference type="Ensembl" id="ENSPNYP00000008417.1"/>
    </source>
</evidence>
<evidence type="ECO:0000259" key="14">
    <source>
        <dbReference type="PROSITE" id="PS50835"/>
    </source>
</evidence>
<reference evidence="15" key="1">
    <citation type="submission" date="2023-09" db="UniProtKB">
        <authorList>
            <consortium name="Ensembl"/>
        </authorList>
    </citation>
    <scope>IDENTIFICATION</scope>
</reference>
<dbReference type="InterPro" id="IPR008271">
    <property type="entry name" value="Ser/Thr_kinase_AS"/>
</dbReference>
<dbReference type="InterPro" id="IPR013783">
    <property type="entry name" value="Ig-like_fold"/>
</dbReference>
<keyword evidence="8" id="KW-0067">ATP-binding</keyword>
<accession>A0A3B4FD51</accession>
<evidence type="ECO:0000259" key="13">
    <source>
        <dbReference type="PROSITE" id="PS50011"/>
    </source>
</evidence>
<dbReference type="PANTHER" id="PTHR24342:SF14">
    <property type="entry name" value="DEATH-ASSOCIATED PROTEIN KINASE DAPK-1"/>
    <property type="match status" value="1"/>
</dbReference>
<dbReference type="InterPro" id="IPR007110">
    <property type="entry name" value="Ig-like_dom"/>
</dbReference>
<dbReference type="SMART" id="SM00409">
    <property type="entry name" value="IG"/>
    <property type="match status" value="3"/>
</dbReference>
<dbReference type="InterPro" id="IPR011009">
    <property type="entry name" value="Kinase-like_dom_sf"/>
</dbReference>
<dbReference type="Gene3D" id="1.10.510.10">
    <property type="entry name" value="Transferase(Phosphotransferase) domain 1"/>
    <property type="match status" value="2"/>
</dbReference>
<keyword evidence="10" id="KW-0393">Immunoglobulin domain</keyword>
<feature type="region of interest" description="Disordered" evidence="11">
    <location>
        <begin position="964"/>
        <end position="1054"/>
    </location>
</feature>
<evidence type="ECO:0000256" key="3">
    <source>
        <dbReference type="ARBA" id="ARBA00022490"/>
    </source>
</evidence>
<dbReference type="Gene3D" id="3.30.200.20">
    <property type="entry name" value="Phosphorylase Kinase, domain 1"/>
    <property type="match status" value="2"/>
</dbReference>
<dbReference type="GO" id="GO:0005737">
    <property type="term" value="C:cytoplasm"/>
    <property type="evidence" value="ECO:0007669"/>
    <property type="project" value="UniProtKB-SubCell"/>
</dbReference>
<dbReference type="SUPFAM" id="SSF48065">
    <property type="entry name" value="DBL homology domain (DH-domain)"/>
    <property type="match status" value="1"/>
</dbReference>
<feature type="compositionally biased region" description="Basic and acidic residues" evidence="11">
    <location>
        <begin position="993"/>
        <end position="1004"/>
    </location>
</feature>
<dbReference type="InterPro" id="IPR003599">
    <property type="entry name" value="Ig_sub"/>
</dbReference>
<dbReference type="SMART" id="SM00406">
    <property type="entry name" value="IGv"/>
    <property type="match status" value="1"/>
</dbReference>
<dbReference type="InterPro" id="IPR001849">
    <property type="entry name" value="PH_domain"/>
</dbReference>
<dbReference type="InterPro" id="IPR036179">
    <property type="entry name" value="Ig-like_dom_sf"/>
</dbReference>
<dbReference type="PROSITE" id="PS50011">
    <property type="entry name" value="PROTEIN_KINASE_DOM"/>
    <property type="match status" value="2"/>
</dbReference>
<feature type="compositionally biased region" description="Acidic residues" evidence="11">
    <location>
        <begin position="978"/>
        <end position="992"/>
    </location>
</feature>
<dbReference type="Pfam" id="PF00069">
    <property type="entry name" value="Pkinase"/>
    <property type="match status" value="2"/>
</dbReference>
<keyword evidence="5" id="KW-0808">Transferase</keyword>
<dbReference type="PROSITE" id="PS50835">
    <property type="entry name" value="IG_LIKE"/>
    <property type="match status" value="3"/>
</dbReference>
<feature type="compositionally biased region" description="Basic and acidic residues" evidence="11">
    <location>
        <begin position="1216"/>
        <end position="1228"/>
    </location>
</feature>
<feature type="compositionally biased region" description="Polar residues" evidence="11">
    <location>
        <begin position="1005"/>
        <end position="1019"/>
    </location>
</feature>
<dbReference type="GO" id="GO:0043065">
    <property type="term" value="P:positive regulation of apoptotic process"/>
    <property type="evidence" value="ECO:0007669"/>
    <property type="project" value="TreeGrafter"/>
</dbReference>
<feature type="compositionally biased region" description="Low complexity" evidence="11">
    <location>
        <begin position="920"/>
        <end position="930"/>
    </location>
</feature>
<evidence type="ECO:0000256" key="8">
    <source>
        <dbReference type="ARBA" id="ARBA00022840"/>
    </source>
</evidence>
<dbReference type="Gene3D" id="1.20.900.10">
    <property type="entry name" value="Dbl homology (DH) domain"/>
    <property type="match status" value="1"/>
</dbReference>
<evidence type="ECO:0000256" key="10">
    <source>
        <dbReference type="ARBA" id="ARBA00023319"/>
    </source>
</evidence>
<comment type="similarity">
    <text evidence="2">Belongs to the protein kinase superfamily. CAMK Ser/Thr protein kinase family.</text>
</comment>
<keyword evidence="4" id="KW-0723">Serine/threonine-protein kinase</keyword>
<dbReference type="Ensembl" id="ENSPNYT00000008618.1">
    <property type="protein sequence ID" value="ENSPNYP00000008417.1"/>
    <property type="gene ID" value="ENSPNYG00000006384.1"/>
</dbReference>
<dbReference type="Pfam" id="PF07679">
    <property type="entry name" value="I-set"/>
    <property type="match status" value="3"/>
</dbReference>
<organism evidence="15">
    <name type="scientific">Pundamilia nyererei</name>
    <dbReference type="NCBI Taxonomy" id="303518"/>
    <lineage>
        <taxon>Eukaryota</taxon>
        <taxon>Metazoa</taxon>
        <taxon>Chordata</taxon>
        <taxon>Craniata</taxon>
        <taxon>Vertebrata</taxon>
        <taxon>Euteleostomi</taxon>
        <taxon>Actinopterygii</taxon>
        <taxon>Neopterygii</taxon>
        <taxon>Teleostei</taxon>
        <taxon>Neoteleostei</taxon>
        <taxon>Acanthomorphata</taxon>
        <taxon>Ovalentaria</taxon>
        <taxon>Cichlomorphae</taxon>
        <taxon>Cichliformes</taxon>
        <taxon>Cichlidae</taxon>
        <taxon>African cichlids</taxon>
        <taxon>Pseudocrenilabrinae</taxon>
        <taxon>Haplochromini</taxon>
        <taxon>Pundamilia</taxon>
    </lineage>
</organism>
<dbReference type="SUPFAM" id="SSF56112">
    <property type="entry name" value="Protein kinase-like (PK-like)"/>
    <property type="match status" value="2"/>
</dbReference>
<comment type="subcellular location">
    <subcellularLocation>
        <location evidence="1">Cytoplasm</location>
    </subcellularLocation>
</comment>
<dbReference type="GO" id="GO:0035556">
    <property type="term" value="P:intracellular signal transduction"/>
    <property type="evidence" value="ECO:0007669"/>
    <property type="project" value="TreeGrafter"/>
</dbReference>
<feature type="domain" description="DH" evidence="12">
    <location>
        <begin position="1"/>
        <end position="127"/>
    </location>
</feature>
<feature type="domain" description="Protein kinase" evidence="13">
    <location>
        <begin position="1326"/>
        <end position="1581"/>
    </location>
</feature>
<dbReference type="GO" id="GO:0004674">
    <property type="term" value="F:protein serine/threonine kinase activity"/>
    <property type="evidence" value="ECO:0007669"/>
    <property type="project" value="UniProtKB-KW"/>
</dbReference>
<dbReference type="SUPFAM" id="SSF48726">
    <property type="entry name" value="Immunoglobulin"/>
    <property type="match status" value="3"/>
</dbReference>
<dbReference type="Pfam" id="PF00621">
    <property type="entry name" value="RhoGEF"/>
    <property type="match status" value="1"/>
</dbReference>
<keyword evidence="3" id="KW-0963">Cytoplasm</keyword>
<dbReference type="SMART" id="SM00408">
    <property type="entry name" value="IGc2"/>
    <property type="match status" value="3"/>
</dbReference>
<keyword evidence="6" id="KW-0547">Nucleotide-binding</keyword>
<dbReference type="SMART" id="SM00233">
    <property type="entry name" value="PH"/>
    <property type="match status" value="1"/>
</dbReference>
<feature type="domain" description="Ig-like" evidence="14">
    <location>
        <begin position="387"/>
        <end position="462"/>
    </location>
</feature>
<evidence type="ECO:0000256" key="1">
    <source>
        <dbReference type="ARBA" id="ARBA00004496"/>
    </source>
</evidence>
<dbReference type="GO" id="GO:0005085">
    <property type="term" value="F:guanyl-nucleotide exchange factor activity"/>
    <property type="evidence" value="ECO:0007669"/>
    <property type="project" value="InterPro"/>
</dbReference>
<dbReference type="Gene3D" id="2.60.40.10">
    <property type="entry name" value="Immunoglobulins"/>
    <property type="match status" value="4"/>
</dbReference>
<feature type="domain" description="Ig-like" evidence="14">
    <location>
        <begin position="509"/>
        <end position="597"/>
    </location>
</feature>
<evidence type="ECO:0000256" key="7">
    <source>
        <dbReference type="ARBA" id="ARBA00022777"/>
    </source>
</evidence>
<dbReference type="InterPro" id="IPR000719">
    <property type="entry name" value="Prot_kinase_dom"/>
</dbReference>
<dbReference type="InterPro" id="IPR013098">
    <property type="entry name" value="Ig_I-set"/>
</dbReference>
<dbReference type="Gene3D" id="2.30.29.30">
    <property type="entry name" value="Pleckstrin-homology domain (PH domain)/Phosphotyrosine-binding domain (PTB)"/>
    <property type="match status" value="1"/>
</dbReference>
<dbReference type="GeneTree" id="ENSGT00940000167421"/>
<dbReference type="InterPro" id="IPR035899">
    <property type="entry name" value="DBL_dom_sf"/>
</dbReference>
<dbReference type="InterPro" id="IPR000219">
    <property type="entry name" value="DH_dom"/>
</dbReference>
<dbReference type="PROSITE" id="PS50010">
    <property type="entry name" value="DH_2"/>
    <property type="match status" value="1"/>
</dbReference>
<dbReference type="FunFam" id="2.60.40.10:FF:000425">
    <property type="entry name" value="Myosin light chain kinase"/>
    <property type="match status" value="1"/>
</dbReference>
<feature type="region of interest" description="Disordered" evidence="11">
    <location>
        <begin position="1139"/>
        <end position="1231"/>
    </location>
</feature>
<evidence type="ECO:0000256" key="11">
    <source>
        <dbReference type="SAM" id="MobiDB-lite"/>
    </source>
</evidence>
<name>A0A3B4FD51_9CICH</name>
<evidence type="ECO:0000256" key="5">
    <source>
        <dbReference type="ARBA" id="ARBA00022679"/>
    </source>
</evidence>
<dbReference type="InterPro" id="IPR055251">
    <property type="entry name" value="SOS1_NGEF_PH"/>
</dbReference>
<protein>
    <submittedName>
        <fullName evidence="15">Obscurin, cytoskeletal calmodulin and titin-interacting RhoGEF a</fullName>
    </submittedName>
</protein>
<dbReference type="Pfam" id="PF22697">
    <property type="entry name" value="SOS1_NGEF_PH"/>
    <property type="match status" value="1"/>
</dbReference>
<feature type="domain" description="Ig-like" evidence="14">
    <location>
        <begin position="294"/>
        <end position="385"/>
    </location>
</feature>
<dbReference type="SMART" id="SM00220">
    <property type="entry name" value="S_TKc"/>
    <property type="match status" value="2"/>
</dbReference>
<proteinExistence type="inferred from homology"/>
<evidence type="ECO:0000256" key="4">
    <source>
        <dbReference type="ARBA" id="ARBA00022527"/>
    </source>
</evidence>
<dbReference type="CDD" id="cd20971">
    <property type="entry name" value="IgI_1_Titin-A168_like"/>
    <property type="match status" value="1"/>
</dbReference>
<feature type="region of interest" description="Disordered" evidence="11">
    <location>
        <begin position="909"/>
        <end position="933"/>
    </location>
</feature>
<evidence type="ECO:0000256" key="9">
    <source>
        <dbReference type="ARBA" id="ARBA00023157"/>
    </source>
</evidence>
<dbReference type="PROSITE" id="PS00108">
    <property type="entry name" value="PROTEIN_KINASE_ST"/>
    <property type="match status" value="2"/>
</dbReference>
<dbReference type="GO" id="GO:0005634">
    <property type="term" value="C:nucleus"/>
    <property type="evidence" value="ECO:0007669"/>
    <property type="project" value="TreeGrafter"/>
</dbReference>